<dbReference type="InterPro" id="IPR002921">
    <property type="entry name" value="Fungal_lipase-type"/>
</dbReference>
<dbReference type="Gene3D" id="3.40.50.1820">
    <property type="entry name" value="alpha/beta hydrolase"/>
    <property type="match status" value="1"/>
</dbReference>
<dbReference type="GO" id="GO:0006952">
    <property type="term" value="P:defense response"/>
    <property type="evidence" value="ECO:0007669"/>
    <property type="project" value="UniProtKB-KW"/>
</dbReference>
<organism evidence="9 10">
    <name type="scientific">Psophocarpus tetragonolobus</name>
    <name type="common">Winged bean</name>
    <name type="synonym">Dolichos tetragonolobus</name>
    <dbReference type="NCBI Taxonomy" id="3891"/>
    <lineage>
        <taxon>Eukaryota</taxon>
        <taxon>Viridiplantae</taxon>
        <taxon>Streptophyta</taxon>
        <taxon>Embryophyta</taxon>
        <taxon>Tracheophyta</taxon>
        <taxon>Spermatophyta</taxon>
        <taxon>Magnoliopsida</taxon>
        <taxon>eudicotyledons</taxon>
        <taxon>Gunneridae</taxon>
        <taxon>Pentapetalae</taxon>
        <taxon>rosids</taxon>
        <taxon>fabids</taxon>
        <taxon>Fabales</taxon>
        <taxon>Fabaceae</taxon>
        <taxon>Papilionoideae</taxon>
        <taxon>50 kb inversion clade</taxon>
        <taxon>NPAAA clade</taxon>
        <taxon>indigoferoid/millettioid clade</taxon>
        <taxon>Phaseoleae</taxon>
        <taxon>Psophocarpus</taxon>
    </lineage>
</organism>
<dbReference type="GO" id="GO:0005737">
    <property type="term" value="C:cytoplasm"/>
    <property type="evidence" value="ECO:0007669"/>
    <property type="project" value="UniProtKB-SubCell"/>
</dbReference>
<comment type="subcellular location">
    <subcellularLocation>
        <location evidence="2">Cytoplasm</location>
    </subcellularLocation>
    <subcellularLocation>
        <location evidence="1">Nucleus</location>
    </subcellularLocation>
</comment>
<evidence type="ECO:0000313" key="9">
    <source>
        <dbReference type="EMBL" id="KAK7381369.1"/>
    </source>
</evidence>
<keyword evidence="5" id="KW-0611">Plant defense</keyword>
<dbReference type="Proteomes" id="UP001386955">
    <property type="component" value="Unassembled WGS sequence"/>
</dbReference>
<evidence type="ECO:0008006" key="11">
    <source>
        <dbReference type="Google" id="ProtNLM"/>
    </source>
</evidence>
<dbReference type="Pfam" id="PF01764">
    <property type="entry name" value="Lipase_3"/>
    <property type="match status" value="1"/>
</dbReference>
<evidence type="ECO:0000259" key="7">
    <source>
        <dbReference type="Pfam" id="PF01764"/>
    </source>
</evidence>
<keyword evidence="6" id="KW-0539">Nucleus</keyword>
<evidence type="ECO:0000256" key="1">
    <source>
        <dbReference type="ARBA" id="ARBA00004123"/>
    </source>
</evidence>
<dbReference type="InterPro" id="IPR029058">
    <property type="entry name" value="AB_hydrolase_fold"/>
</dbReference>
<comment type="caution">
    <text evidence="9">The sequence shown here is derived from an EMBL/GenBank/DDBJ whole genome shotgun (WGS) entry which is preliminary data.</text>
</comment>
<feature type="domain" description="Fungal lipase-type" evidence="7">
    <location>
        <begin position="139"/>
        <end position="227"/>
    </location>
</feature>
<evidence type="ECO:0000256" key="3">
    <source>
        <dbReference type="ARBA" id="ARBA00022490"/>
    </source>
</evidence>
<keyword evidence="4" id="KW-0378">Hydrolase</keyword>
<evidence type="ECO:0000313" key="10">
    <source>
        <dbReference type="Proteomes" id="UP001386955"/>
    </source>
</evidence>
<dbReference type="SUPFAM" id="SSF53474">
    <property type="entry name" value="alpha/beta-Hydrolases"/>
    <property type="match status" value="1"/>
</dbReference>
<dbReference type="GO" id="GO:0006629">
    <property type="term" value="P:lipid metabolic process"/>
    <property type="evidence" value="ECO:0007669"/>
    <property type="project" value="InterPro"/>
</dbReference>
<sequence length="600" mass="69351">MTASASKYLFNSGFELASFVKSSVLLRKSWDVIKSLHAGIVSNVGEGLSWKVHKDPNSGLTIIAFEVVQDSSNLHENLVSSNALGEKIFNHFKFLCTKKAPDFSIDGTAISLLDKNYDQLHQLKSETEVKLLDHHQASQLNNQQHKINSSLSLIVTGHGLGGQIASLFTLLLLGNVGLGKKRPLCITFGSPLIGDKKLEEAISRSSTWSSSFLHVVSYKDPVPKMLNPDTSAYMPFGIFLFCSDTNSTCFENPNSVLELLVSLTDGQNQGFQPLLEYRKIVENLHRKTILKDTTPRGQDLTLRASIYLQLRPAIGFTPNMQQQQQHLVTKIEELENKYIKKKRRLDPSKILNFRKIEMAKLEWYKKDSKDRGIGYYDSFRESNLQCDRDAIQWQKILRNYWIDMVEEAEMKPQTESAAFRTRWLYSGTNCMRMVEPLDIAEYYANGHRDYVAKGRSRHYQVLEEWLKEEKERKKKDEKKKEERKKETTKKNVELILTIDSCFWAHVEEALLLCQQLENVQSSVKEKEEATMKLHEFEEYVYDSLKKYEVSPEIFLMKSSYMRWWNQYKEIKGISVKPELAVFMSNSQHYDQYTKGAYDFP</sequence>
<dbReference type="Pfam" id="PF18117">
    <property type="entry name" value="EDS1_EP"/>
    <property type="match status" value="1"/>
</dbReference>
<keyword evidence="10" id="KW-1185">Reference proteome</keyword>
<dbReference type="GO" id="GO:0005634">
    <property type="term" value="C:nucleus"/>
    <property type="evidence" value="ECO:0007669"/>
    <property type="project" value="UniProtKB-SubCell"/>
</dbReference>
<dbReference type="AlphaFoldDB" id="A0AAN9P386"/>
<evidence type="ECO:0000256" key="2">
    <source>
        <dbReference type="ARBA" id="ARBA00004496"/>
    </source>
</evidence>
<protein>
    <recommendedName>
        <fullName evidence="11">Senescence-associated carboxylesterase 101</fullName>
    </recommendedName>
</protein>
<reference evidence="9 10" key="1">
    <citation type="submission" date="2024-01" db="EMBL/GenBank/DDBJ databases">
        <title>The genomes of 5 underutilized Papilionoideae crops provide insights into root nodulation and disease resistanc.</title>
        <authorList>
            <person name="Jiang F."/>
        </authorList>
    </citation>
    <scope>NUCLEOTIDE SEQUENCE [LARGE SCALE GENOMIC DNA]</scope>
    <source>
        <strain evidence="9">DUOXIRENSHENG_FW03</strain>
        <tissue evidence="9">Leaves</tissue>
    </source>
</reference>
<dbReference type="InterPro" id="IPR044603">
    <property type="entry name" value="SAG101-like"/>
</dbReference>
<evidence type="ECO:0000259" key="8">
    <source>
        <dbReference type="Pfam" id="PF18117"/>
    </source>
</evidence>
<dbReference type="GO" id="GO:0052689">
    <property type="term" value="F:carboxylic ester hydrolase activity"/>
    <property type="evidence" value="ECO:0007669"/>
    <property type="project" value="InterPro"/>
</dbReference>
<gene>
    <name evidence="9" type="ORF">VNO78_34007</name>
</gene>
<accession>A0AAN9P386</accession>
<proteinExistence type="predicted"/>
<evidence type="ECO:0000256" key="4">
    <source>
        <dbReference type="ARBA" id="ARBA00022801"/>
    </source>
</evidence>
<dbReference type="InterPro" id="IPR041266">
    <property type="entry name" value="EDS1_EP"/>
</dbReference>
<evidence type="ECO:0000256" key="6">
    <source>
        <dbReference type="ARBA" id="ARBA00023242"/>
    </source>
</evidence>
<name>A0AAN9P386_PSOTE</name>
<dbReference type="EMBL" id="JAYMYS010000009">
    <property type="protein sequence ID" value="KAK7381369.1"/>
    <property type="molecule type" value="Genomic_DNA"/>
</dbReference>
<feature type="domain" description="EDS1 EP" evidence="8">
    <location>
        <begin position="359"/>
        <end position="578"/>
    </location>
</feature>
<dbReference type="PANTHER" id="PTHR46898:SF3">
    <property type="entry name" value="FUNGAL LIPASE-LIKE DOMAIN-CONTAINING PROTEIN"/>
    <property type="match status" value="1"/>
</dbReference>
<dbReference type="PANTHER" id="PTHR46898">
    <property type="entry name" value="SENESCENCE-ASSOCIATED CARBOXYLESTERASE 101"/>
    <property type="match status" value="1"/>
</dbReference>
<evidence type="ECO:0000256" key="5">
    <source>
        <dbReference type="ARBA" id="ARBA00022821"/>
    </source>
</evidence>
<keyword evidence="3" id="KW-0963">Cytoplasm</keyword>